<accession>A0A6J4JB10</accession>
<evidence type="ECO:0008006" key="2">
    <source>
        <dbReference type="Google" id="ProtNLM"/>
    </source>
</evidence>
<evidence type="ECO:0000313" key="1">
    <source>
        <dbReference type="EMBL" id="CAA9271855.1"/>
    </source>
</evidence>
<dbReference type="AlphaFoldDB" id="A0A6J4JB10"/>
<reference evidence="1" key="1">
    <citation type="submission" date="2020-02" db="EMBL/GenBank/DDBJ databases">
        <authorList>
            <person name="Meier V. D."/>
        </authorList>
    </citation>
    <scope>NUCLEOTIDE SEQUENCE</scope>
    <source>
        <strain evidence="1">AVDCRST_MAG95</strain>
    </source>
</reference>
<protein>
    <recommendedName>
        <fullName evidence="2">Outer membrane protein beta-barrel domain-containing protein</fullName>
    </recommendedName>
</protein>
<organism evidence="1">
    <name type="scientific">uncultured Adhaeribacter sp</name>
    <dbReference type="NCBI Taxonomy" id="448109"/>
    <lineage>
        <taxon>Bacteria</taxon>
        <taxon>Pseudomonadati</taxon>
        <taxon>Bacteroidota</taxon>
        <taxon>Cytophagia</taxon>
        <taxon>Cytophagales</taxon>
        <taxon>Hymenobacteraceae</taxon>
        <taxon>Adhaeribacter</taxon>
        <taxon>environmental samples</taxon>
    </lineage>
</organism>
<gene>
    <name evidence="1" type="ORF">AVDCRST_MAG95-2801</name>
</gene>
<name>A0A6J4JB10_9BACT</name>
<proteinExistence type="predicted"/>
<dbReference type="EMBL" id="CADCTJ010000880">
    <property type="protein sequence ID" value="CAA9271855.1"/>
    <property type="molecule type" value="Genomic_DNA"/>
</dbReference>
<sequence>MKLIGGIFLILFWSSVTGFGQIKKGTFLLGGTLGLAKNMVPNNTFPSPQFTDEREKSFIAGPQAALFIADNIAVGLSVNYEHTKIRRFDAMQNIYDPIRTQTLSLGPLVRYYHFLNADFAVFGQAKALYSEDFNHRDYNQFTAALAPGLVYFVTPKIGLELNIGGLTYEYAYSKRPDDYTFTFHNVDLRLLNGLQTGISFYLGR</sequence>